<evidence type="ECO:0000313" key="1">
    <source>
        <dbReference type="EMBL" id="OTG35934.1"/>
    </source>
</evidence>
<dbReference type="Proteomes" id="UP000215914">
    <property type="component" value="Chromosome 1"/>
</dbReference>
<sequence>MTHIKHFGPAVLLGEEVTEFVVTRNVMVFRGGGIMVIWKMKICCKINLIA</sequence>
<gene>
    <name evidence="1" type="ORF">HannXRQ_Chr01g0002101</name>
</gene>
<dbReference type="AlphaFoldDB" id="A0A251VKF9"/>
<organism evidence="1 2">
    <name type="scientific">Helianthus annuus</name>
    <name type="common">Common sunflower</name>
    <dbReference type="NCBI Taxonomy" id="4232"/>
    <lineage>
        <taxon>Eukaryota</taxon>
        <taxon>Viridiplantae</taxon>
        <taxon>Streptophyta</taxon>
        <taxon>Embryophyta</taxon>
        <taxon>Tracheophyta</taxon>
        <taxon>Spermatophyta</taxon>
        <taxon>Magnoliopsida</taxon>
        <taxon>eudicotyledons</taxon>
        <taxon>Gunneridae</taxon>
        <taxon>Pentapetalae</taxon>
        <taxon>asterids</taxon>
        <taxon>campanulids</taxon>
        <taxon>Asterales</taxon>
        <taxon>Asteraceae</taxon>
        <taxon>Asteroideae</taxon>
        <taxon>Heliantheae alliance</taxon>
        <taxon>Heliantheae</taxon>
        <taxon>Helianthus</taxon>
    </lineage>
</organism>
<accession>A0A251VKF9</accession>
<evidence type="ECO:0000313" key="2">
    <source>
        <dbReference type="Proteomes" id="UP000215914"/>
    </source>
</evidence>
<dbReference type="EMBL" id="CM007890">
    <property type="protein sequence ID" value="OTG35934.1"/>
    <property type="molecule type" value="Genomic_DNA"/>
</dbReference>
<name>A0A251VKF9_HELAN</name>
<keyword evidence="2" id="KW-1185">Reference proteome</keyword>
<dbReference type="InParanoid" id="A0A251VKF9"/>
<proteinExistence type="predicted"/>
<protein>
    <submittedName>
        <fullName evidence="1">Uncharacterized protein</fullName>
    </submittedName>
</protein>
<reference evidence="2" key="1">
    <citation type="journal article" date="2017" name="Nature">
        <title>The sunflower genome provides insights into oil metabolism, flowering and Asterid evolution.</title>
        <authorList>
            <person name="Badouin H."/>
            <person name="Gouzy J."/>
            <person name="Grassa C.J."/>
            <person name="Murat F."/>
            <person name="Staton S.E."/>
            <person name="Cottret L."/>
            <person name="Lelandais-Briere C."/>
            <person name="Owens G.L."/>
            <person name="Carrere S."/>
            <person name="Mayjonade B."/>
            <person name="Legrand L."/>
            <person name="Gill N."/>
            <person name="Kane N.C."/>
            <person name="Bowers J.E."/>
            <person name="Hubner S."/>
            <person name="Bellec A."/>
            <person name="Berard A."/>
            <person name="Berges H."/>
            <person name="Blanchet N."/>
            <person name="Boniface M.C."/>
            <person name="Brunel D."/>
            <person name="Catrice O."/>
            <person name="Chaidir N."/>
            <person name="Claudel C."/>
            <person name="Donnadieu C."/>
            <person name="Faraut T."/>
            <person name="Fievet G."/>
            <person name="Helmstetter N."/>
            <person name="King M."/>
            <person name="Knapp S.J."/>
            <person name="Lai Z."/>
            <person name="Le Paslier M.C."/>
            <person name="Lippi Y."/>
            <person name="Lorenzon L."/>
            <person name="Mandel J.R."/>
            <person name="Marage G."/>
            <person name="Marchand G."/>
            <person name="Marquand E."/>
            <person name="Bret-Mestries E."/>
            <person name="Morien E."/>
            <person name="Nambeesan S."/>
            <person name="Nguyen T."/>
            <person name="Pegot-Espagnet P."/>
            <person name="Pouilly N."/>
            <person name="Raftis F."/>
            <person name="Sallet E."/>
            <person name="Schiex T."/>
            <person name="Thomas J."/>
            <person name="Vandecasteele C."/>
            <person name="Vares D."/>
            <person name="Vear F."/>
            <person name="Vautrin S."/>
            <person name="Crespi M."/>
            <person name="Mangin B."/>
            <person name="Burke J.M."/>
            <person name="Salse J."/>
            <person name="Munos S."/>
            <person name="Vincourt P."/>
            <person name="Rieseberg L.H."/>
            <person name="Langlade N.B."/>
        </authorList>
    </citation>
    <scope>NUCLEOTIDE SEQUENCE [LARGE SCALE GENOMIC DNA]</scope>
    <source>
        <strain evidence="2">cv. SF193</strain>
    </source>
</reference>